<dbReference type="EMBL" id="PGOL01002217">
    <property type="protein sequence ID" value="PKI49704.1"/>
    <property type="molecule type" value="Genomic_DNA"/>
</dbReference>
<proteinExistence type="predicted"/>
<evidence type="ECO:0000313" key="2">
    <source>
        <dbReference type="Proteomes" id="UP000233551"/>
    </source>
</evidence>
<evidence type="ECO:0000313" key="1">
    <source>
        <dbReference type="EMBL" id="PKI49704.1"/>
    </source>
</evidence>
<organism evidence="1 2">
    <name type="scientific">Punica granatum</name>
    <name type="common">Pomegranate</name>
    <dbReference type="NCBI Taxonomy" id="22663"/>
    <lineage>
        <taxon>Eukaryota</taxon>
        <taxon>Viridiplantae</taxon>
        <taxon>Streptophyta</taxon>
        <taxon>Embryophyta</taxon>
        <taxon>Tracheophyta</taxon>
        <taxon>Spermatophyta</taxon>
        <taxon>Magnoliopsida</taxon>
        <taxon>eudicotyledons</taxon>
        <taxon>Gunneridae</taxon>
        <taxon>Pentapetalae</taxon>
        <taxon>rosids</taxon>
        <taxon>malvids</taxon>
        <taxon>Myrtales</taxon>
        <taxon>Lythraceae</taxon>
        <taxon>Punica</taxon>
    </lineage>
</organism>
<keyword evidence="2" id="KW-1185">Reference proteome</keyword>
<reference evidence="1 2" key="1">
    <citation type="submission" date="2017-11" db="EMBL/GenBank/DDBJ databases">
        <title>De-novo sequencing of pomegranate (Punica granatum L.) genome.</title>
        <authorList>
            <person name="Akparov Z."/>
            <person name="Amiraslanov A."/>
            <person name="Hajiyeva S."/>
            <person name="Abbasov M."/>
            <person name="Kaur K."/>
            <person name="Hamwieh A."/>
            <person name="Solovyev V."/>
            <person name="Salamov A."/>
            <person name="Braich B."/>
            <person name="Kosarev P."/>
            <person name="Mahmoud A."/>
            <person name="Hajiyev E."/>
            <person name="Babayeva S."/>
            <person name="Izzatullayeva V."/>
            <person name="Mammadov A."/>
            <person name="Mammadov A."/>
            <person name="Sharifova S."/>
            <person name="Ojaghi J."/>
            <person name="Eynullazada K."/>
            <person name="Bayramov B."/>
            <person name="Abdulazimova A."/>
            <person name="Shahmuradov I."/>
        </authorList>
    </citation>
    <scope>NUCLEOTIDE SEQUENCE [LARGE SCALE GENOMIC DNA]</scope>
    <source>
        <strain evidence="2">cv. AG2017</strain>
        <tissue evidence="1">Leaf</tissue>
    </source>
</reference>
<accession>A0A2I0J0E6</accession>
<gene>
    <name evidence="1" type="ORF">CRG98_029949</name>
</gene>
<protein>
    <submittedName>
        <fullName evidence="1">Uncharacterized protein</fullName>
    </submittedName>
</protein>
<comment type="caution">
    <text evidence="1">The sequence shown here is derived from an EMBL/GenBank/DDBJ whole genome shotgun (WGS) entry which is preliminary data.</text>
</comment>
<sequence length="81" mass="8675">MTWASAPSIRVDALGNKTVLKIRRRNSWQVSRCGPIDEGCVLLDSGGQLSPLKVEHSTLGSPKADGSPKEGLVNGVFGELW</sequence>
<dbReference type="AlphaFoldDB" id="A0A2I0J0E6"/>
<name>A0A2I0J0E6_PUNGR</name>
<dbReference type="Proteomes" id="UP000233551">
    <property type="component" value="Unassembled WGS sequence"/>
</dbReference>